<organism evidence="1">
    <name type="scientific">viral metagenome</name>
    <dbReference type="NCBI Taxonomy" id="1070528"/>
    <lineage>
        <taxon>unclassified sequences</taxon>
        <taxon>metagenomes</taxon>
        <taxon>organismal metagenomes</taxon>
    </lineage>
</organism>
<evidence type="ECO:0000313" key="1">
    <source>
        <dbReference type="EMBL" id="QJA58454.1"/>
    </source>
</evidence>
<sequence>MFKLKSSIIILVLVFIMSFVFISGAIAGSGYVTKQGFLAAFTKPLLQRGLDIYRSGDASAFNRLLKNNQLIFIMKAGLQVYLEESTWSGYIRIRPAGETWSVWTVREAIH</sequence>
<proteinExistence type="predicted"/>
<accession>A0A6M3IM40</accession>
<dbReference type="EMBL" id="MT141324">
    <property type="protein sequence ID" value="QJA58454.1"/>
    <property type="molecule type" value="Genomic_DNA"/>
</dbReference>
<reference evidence="1" key="1">
    <citation type="submission" date="2020-03" db="EMBL/GenBank/DDBJ databases">
        <title>The deep terrestrial virosphere.</title>
        <authorList>
            <person name="Holmfeldt K."/>
            <person name="Nilsson E."/>
            <person name="Simone D."/>
            <person name="Lopez-Fernandez M."/>
            <person name="Wu X."/>
            <person name="de Brujin I."/>
            <person name="Lundin D."/>
            <person name="Andersson A."/>
            <person name="Bertilsson S."/>
            <person name="Dopson M."/>
        </authorList>
    </citation>
    <scope>NUCLEOTIDE SEQUENCE</scope>
    <source>
        <strain evidence="1">MM415B01448</strain>
    </source>
</reference>
<gene>
    <name evidence="1" type="ORF">MM415B01448_0026</name>
</gene>
<dbReference type="AlphaFoldDB" id="A0A6M3IM40"/>
<protein>
    <submittedName>
        <fullName evidence="1">Uncharacterized protein</fullName>
    </submittedName>
</protein>
<name>A0A6M3IM40_9ZZZZ</name>